<feature type="domain" description="Ferritin-like diiron" evidence="8">
    <location>
        <begin position="43"/>
        <end position="199"/>
    </location>
</feature>
<dbReference type="InterPro" id="IPR012347">
    <property type="entry name" value="Ferritin-like"/>
</dbReference>
<dbReference type="InterPro" id="IPR008331">
    <property type="entry name" value="Ferritin_DPS_dom"/>
</dbReference>
<sequence>MKVFIILSIFCAAAFAEDYCYKDARRACGTKLSLDMKNCTAKYGAIERAEASLQKFAYHHFIRSFDYLLLSTHFANYQKNRPGFEKLFRDLSDNKWHEGIELIKYITSRGGEMQFNDVDNLVESEDGNFDLHEITAIAKALDIEKKMANEASEIHHRIWHKSVLHDPEITDYIEKEFVHKEKDLIRKLAGYSTDLKDLLNPEDGSLSLFLFDEFLQGNKLF</sequence>
<dbReference type="PANTHER" id="PTHR11431:SF51">
    <property type="entry name" value="FERRITIN"/>
    <property type="match status" value="1"/>
</dbReference>
<dbReference type="Pfam" id="PF00210">
    <property type="entry name" value="Ferritin"/>
    <property type="match status" value="1"/>
</dbReference>
<evidence type="ECO:0000256" key="4">
    <source>
        <dbReference type="ARBA" id="ARBA00023004"/>
    </source>
</evidence>
<dbReference type="OrthoDB" id="6363126at2759"/>
<dbReference type="GO" id="GO:0006879">
    <property type="term" value="P:intracellular iron ion homeostasis"/>
    <property type="evidence" value="ECO:0007669"/>
    <property type="project" value="UniProtKB-KW"/>
</dbReference>
<keyword evidence="4 5" id="KW-0408">Iron</keyword>
<evidence type="ECO:0000256" key="3">
    <source>
        <dbReference type="ARBA" id="ARBA00022723"/>
    </source>
</evidence>
<comment type="function">
    <text evidence="6">Stores iron in a soluble, non-toxic, readily available form. Important for iron homeostasis. Iron is taken up in the ferrous form and deposited as ferric hydroxides after oxidation.</text>
</comment>
<organism evidence="9 10">
    <name type="scientific">Phyllotreta striolata</name>
    <name type="common">Striped flea beetle</name>
    <name type="synonym">Crioceris striolata</name>
    <dbReference type="NCBI Taxonomy" id="444603"/>
    <lineage>
        <taxon>Eukaryota</taxon>
        <taxon>Metazoa</taxon>
        <taxon>Ecdysozoa</taxon>
        <taxon>Arthropoda</taxon>
        <taxon>Hexapoda</taxon>
        <taxon>Insecta</taxon>
        <taxon>Pterygota</taxon>
        <taxon>Neoptera</taxon>
        <taxon>Endopterygota</taxon>
        <taxon>Coleoptera</taxon>
        <taxon>Polyphaga</taxon>
        <taxon>Cucujiformia</taxon>
        <taxon>Chrysomeloidea</taxon>
        <taxon>Chrysomelidae</taxon>
        <taxon>Galerucinae</taxon>
        <taxon>Alticini</taxon>
        <taxon>Phyllotreta</taxon>
    </lineage>
</organism>
<dbReference type="GO" id="GO:0005737">
    <property type="term" value="C:cytoplasm"/>
    <property type="evidence" value="ECO:0007669"/>
    <property type="project" value="TreeGrafter"/>
</dbReference>
<reference evidence="9" key="1">
    <citation type="submission" date="2022-01" db="EMBL/GenBank/DDBJ databases">
        <authorList>
            <person name="King R."/>
        </authorList>
    </citation>
    <scope>NUCLEOTIDE SEQUENCE</scope>
</reference>
<keyword evidence="10" id="KW-1185">Reference proteome</keyword>
<keyword evidence="7" id="KW-0732">Signal</keyword>
<feature type="signal peptide" evidence="7">
    <location>
        <begin position="1"/>
        <end position="16"/>
    </location>
</feature>
<dbReference type="CDD" id="cd01056">
    <property type="entry name" value="Euk_Ferritin"/>
    <property type="match status" value="1"/>
</dbReference>
<dbReference type="GO" id="GO:0006826">
    <property type="term" value="P:iron ion transport"/>
    <property type="evidence" value="ECO:0007669"/>
    <property type="project" value="InterPro"/>
</dbReference>
<evidence type="ECO:0000256" key="7">
    <source>
        <dbReference type="SAM" id="SignalP"/>
    </source>
</evidence>
<dbReference type="GO" id="GO:0008198">
    <property type="term" value="F:ferrous iron binding"/>
    <property type="evidence" value="ECO:0007669"/>
    <property type="project" value="TreeGrafter"/>
</dbReference>
<dbReference type="GO" id="GO:0008199">
    <property type="term" value="F:ferric iron binding"/>
    <property type="evidence" value="ECO:0007669"/>
    <property type="project" value="InterPro"/>
</dbReference>
<dbReference type="Gene3D" id="1.20.1260.10">
    <property type="match status" value="1"/>
</dbReference>
<evidence type="ECO:0000313" key="10">
    <source>
        <dbReference type="Proteomes" id="UP001153712"/>
    </source>
</evidence>
<dbReference type="PANTHER" id="PTHR11431">
    <property type="entry name" value="FERRITIN"/>
    <property type="match status" value="1"/>
</dbReference>
<evidence type="ECO:0000259" key="8">
    <source>
        <dbReference type="PROSITE" id="PS50905"/>
    </source>
</evidence>
<gene>
    <name evidence="9" type="ORF">PHYEVI_LOCUS10268</name>
</gene>
<dbReference type="Proteomes" id="UP001153712">
    <property type="component" value="Chromosome 7"/>
</dbReference>
<evidence type="ECO:0000256" key="5">
    <source>
        <dbReference type="PIRSR" id="PIRSR601519-1"/>
    </source>
</evidence>
<protein>
    <recommendedName>
        <fullName evidence="6">Ferritin</fullName>
    </recommendedName>
</protein>
<dbReference type="AlphaFoldDB" id="A0A9N9TSU5"/>
<dbReference type="InterPro" id="IPR009040">
    <property type="entry name" value="Ferritin-like_diiron"/>
</dbReference>
<dbReference type="EMBL" id="OU900100">
    <property type="protein sequence ID" value="CAG9863999.1"/>
    <property type="molecule type" value="Genomic_DNA"/>
</dbReference>
<comment type="similarity">
    <text evidence="1 6">Belongs to the ferritin family.</text>
</comment>
<accession>A0A9N9TSU5</accession>
<evidence type="ECO:0000256" key="2">
    <source>
        <dbReference type="ARBA" id="ARBA00022434"/>
    </source>
</evidence>
<dbReference type="InterPro" id="IPR001519">
    <property type="entry name" value="Ferritin"/>
</dbReference>
<dbReference type="SUPFAM" id="SSF47240">
    <property type="entry name" value="Ferritin-like"/>
    <property type="match status" value="1"/>
</dbReference>
<evidence type="ECO:0000256" key="1">
    <source>
        <dbReference type="ARBA" id="ARBA00007513"/>
    </source>
</evidence>
<keyword evidence="3 5" id="KW-0479">Metal-binding</keyword>
<proteinExistence type="inferred from homology"/>
<feature type="chain" id="PRO_5040124904" description="Ferritin" evidence="7">
    <location>
        <begin position="17"/>
        <end position="221"/>
    </location>
</feature>
<dbReference type="InterPro" id="IPR009078">
    <property type="entry name" value="Ferritin-like_SF"/>
</dbReference>
<name>A0A9N9TSU5_PHYSR</name>
<dbReference type="PROSITE" id="PS50905">
    <property type="entry name" value="FERRITIN_LIKE"/>
    <property type="match status" value="1"/>
</dbReference>
<keyword evidence="2 6" id="KW-0409">Iron storage</keyword>
<feature type="binding site" evidence="5">
    <location>
        <position position="144"/>
    </location>
    <ligand>
        <name>Fe cation</name>
        <dbReference type="ChEBI" id="CHEBI:24875"/>
        <label>1</label>
    </ligand>
</feature>
<evidence type="ECO:0000256" key="6">
    <source>
        <dbReference type="RuleBase" id="RU361145"/>
    </source>
</evidence>
<evidence type="ECO:0000313" key="9">
    <source>
        <dbReference type="EMBL" id="CAG9863999.1"/>
    </source>
</evidence>